<dbReference type="Proteomes" id="UP001057402">
    <property type="component" value="Chromosome 8"/>
</dbReference>
<comment type="caution">
    <text evidence="1">The sequence shown here is derived from an EMBL/GenBank/DDBJ whole genome shotgun (WGS) entry which is preliminary data.</text>
</comment>
<evidence type="ECO:0000313" key="1">
    <source>
        <dbReference type="EMBL" id="KAI4330539.1"/>
    </source>
</evidence>
<reference evidence="2" key="1">
    <citation type="journal article" date="2023" name="Front. Plant Sci.">
        <title>Chromosomal-level genome assembly of Melastoma candidum provides insights into trichome evolution.</title>
        <authorList>
            <person name="Zhong Y."/>
            <person name="Wu W."/>
            <person name="Sun C."/>
            <person name="Zou P."/>
            <person name="Liu Y."/>
            <person name="Dai S."/>
            <person name="Zhou R."/>
        </authorList>
    </citation>
    <scope>NUCLEOTIDE SEQUENCE [LARGE SCALE GENOMIC DNA]</scope>
</reference>
<sequence length="127" mass="14341">MHRFPRGTLREFTLEELRLVTDDFSQEQVIGCGGFGEIFRGTLSDGTLVAIKVRSQRSCQPLEVFNAELRVGSAISAHSHPWLIPVIGYHFSMRRQSTTAMIVYAFMDNGDAGCYTDDRQLERTPLD</sequence>
<keyword evidence="2" id="KW-1185">Reference proteome</keyword>
<accession>A0ACB9N240</accession>
<proteinExistence type="predicted"/>
<evidence type="ECO:0000313" key="2">
    <source>
        <dbReference type="Proteomes" id="UP001057402"/>
    </source>
</evidence>
<dbReference type="EMBL" id="CM042887">
    <property type="protein sequence ID" value="KAI4330539.1"/>
    <property type="molecule type" value="Genomic_DNA"/>
</dbReference>
<gene>
    <name evidence="1" type="ORF">MLD38_028818</name>
</gene>
<organism evidence="1 2">
    <name type="scientific">Melastoma candidum</name>
    <dbReference type="NCBI Taxonomy" id="119954"/>
    <lineage>
        <taxon>Eukaryota</taxon>
        <taxon>Viridiplantae</taxon>
        <taxon>Streptophyta</taxon>
        <taxon>Embryophyta</taxon>
        <taxon>Tracheophyta</taxon>
        <taxon>Spermatophyta</taxon>
        <taxon>Magnoliopsida</taxon>
        <taxon>eudicotyledons</taxon>
        <taxon>Gunneridae</taxon>
        <taxon>Pentapetalae</taxon>
        <taxon>rosids</taxon>
        <taxon>malvids</taxon>
        <taxon>Myrtales</taxon>
        <taxon>Melastomataceae</taxon>
        <taxon>Melastomatoideae</taxon>
        <taxon>Melastomateae</taxon>
        <taxon>Melastoma</taxon>
    </lineage>
</organism>
<protein>
    <submittedName>
        <fullName evidence="1">Uncharacterized protein</fullName>
    </submittedName>
</protein>
<name>A0ACB9N240_9MYRT</name>